<feature type="compositionally biased region" description="Polar residues" evidence="1">
    <location>
        <begin position="27"/>
        <end position="41"/>
    </location>
</feature>
<proteinExistence type="predicted"/>
<comment type="caution">
    <text evidence="2">The sequence shown here is derived from an EMBL/GenBank/DDBJ whole genome shotgun (WGS) entry which is preliminary data.</text>
</comment>
<reference evidence="2" key="1">
    <citation type="journal article" date="2022" name="bioRxiv">
        <title>Sequencing and chromosome-scale assembly of the giantPleurodeles waltlgenome.</title>
        <authorList>
            <person name="Brown T."/>
            <person name="Elewa A."/>
            <person name="Iarovenko S."/>
            <person name="Subramanian E."/>
            <person name="Araus A.J."/>
            <person name="Petzold A."/>
            <person name="Susuki M."/>
            <person name="Suzuki K.-i.T."/>
            <person name="Hayashi T."/>
            <person name="Toyoda A."/>
            <person name="Oliveira C."/>
            <person name="Osipova E."/>
            <person name="Leigh N.D."/>
            <person name="Simon A."/>
            <person name="Yun M.H."/>
        </authorList>
    </citation>
    <scope>NUCLEOTIDE SEQUENCE</scope>
    <source>
        <strain evidence="2">20211129_DDA</strain>
        <tissue evidence="2">Liver</tissue>
    </source>
</reference>
<feature type="region of interest" description="Disordered" evidence="1">
    <location>
        <begin position="1"/>
        <end position="53"/>
    </location>
</feature>
<dbReference type="AlphaFoldDB" id="A0AAV7SDK1"/>
<feature type="region of interest" description="Disordered" evidence="1">
    <location>
        <begin position="58"/>
        <end position="77"/>
    </location>
</feature>
<keyword evidence="3" id="KW-1185">Reference proteome</keyword>
<organism evidence="2 3">
    <name type="scientific">Pleurodeles waltl</name>
    <name type="common">Iberian ribbed newt</name>
    <dbReference type="NCBI Taxonomy" id="8319"/>
    <lineage>
        <taxon>Eukaryota</taxon>
        <taxon>Metazoa</taxon>
        <taxon>Chordata</taxon>
        <taxon>Craniata</taxon>
        <taxon>Vertebrata</taxon>
        <taxon>Euteleostomi</taxon>
        <taxon>Amphibia</taxon>
        <taxon>Batrachia</taxon>
        <taxon>Caudata</taxon>
        <taxon>Salamandroidea</taxon>
        <taxon>Salamandridae</taxon>
        <taxon>Pleurodelinae</taxon>
        <taxon>Pleurodeles</taxon>
    </lineage>
</organism>
<accession>A0AAV7SDK1</accession>
<sequence>MTGTTQGREARKGGAEELKLDKAYAGSRTSPRASPSLQLNPGESAEEDPARDLARRKKELDRLGAAEGSRGLTPKRDNWLSMKICKHPSSWHGRWSWEPAQLFSSMY</sequence>
<dbReference type="Proteomes" id="UP001066276">
    <property type="component" value="Chromosome 4_2"/>
</dbReference>
<evidence type="ECO:0000313" key="2">
    <source>
        <dbReference type="EMBL" id="KAJ1161920.1"/>
    </source>
</evidence>
<evidence type="ECO:0000313" key="3">
    <source>
        <dbReference type="Proteomes" id="UP001066276"/>
    </source>
</evidence>
<feature type="compositionally biased region" description="Basic and acidic residues" evidence="1">
    <location>
        <begin position="8"/>
        <end position="22"/>
    </location>
</feature>
<dbReference type="EMBL" id="JANPWB010000008">
    <property type="protein sequence ID" value="KAJ1161920.1"/>
    <property type="molecule type" value="Genomic_DNA"/>
</dbReference>
<gene>
    <name evidence="2" type="ORF">NDU88_002400</name>
</gene>
<evidence type="ECO:0000256" key="1">
    <source>
        <dbReference type="SAM" id="MobiDB-lite"/>
    </source>
</evidence>
<protein>
    <submittedName>
        <fullName evidence="2">Uncharacterized protein</fullName>
    </submittedName>
</protein>
<name>A0AAV7SDK1_PLEWA</name>